<proteinExistence type="predicted"/>
<feature type="signal peptide" evidence="2">
    <location>
        <begin position="1"/>
        <end position="19"/>
    </location>
</feature>
<gene>
    <name evidence="3" type="ORF">FB567DRAFT_339444</name>
</gene>
<keyword evidence="2" id="KW-0732">Signal</keyword>
<protein>
    <submittedName>
        <fullName evidence="3">Uncharacterized protein</fullName>
    </submittedName>
</protein>
<comment type="caution">
    <text evidence="3">The sequence shown here is derived from an EMBL/GenBank/DDBJ whole genome shotgun (WGS) entry which is preliminary data.</text>
</comment>
<dbReference type="Proteomes" id="UP000813461">
    <property type="component" value="Unassembled WGS sequence"/>
</dbReference>
<feature type="compositionally biased region" description="Polar residues" evidence="1">
    <location>
        <begin position="163"/>
        <end position="190"/>
    </location>
</feature>
<feature type="compositionally biased region" description="Polar residues" evidence="1">
    <location>
        <begin position="146"/>
        <end position="155"/>
    </location>
</feature>
<feature type="compositionally biased region" description="Low complexity" evidence="1">
    <location>
        <begin position="132"/>
        <end position="145"/>
    </location>
</feature>
<feature type="chain" id="PRO_5035473765" evidence="2">
    <location>
        <begin position="20"/>
        <end position="279"/>
    </location>
</feature>
<dbReference type="EMBL" id="JAGMVJ010000008">
    <property type="protein sequence ID" value="KAH7088468.1"/>
    <property type="molecule type" value="Genomic_DNA"/>
</dbReference>
<evidence type="ECO:0000313" key="3">
    <source>
        <dbReference type="EMBL" id="KAH7088468.1"/>
    </source>
</evidence>
<organism evidence="3 4">
    <name type="scientific">Paraphoma chrysanthemicola</name>
    <dbReference type="NCBI Taxonomy" id="798071"/>
    <lineage>
        <taxon>Eukaryota</taxon>
        <taxon>Fungi</taxon>
        <taxon>Dikarya</taxon>
        <taxon>Ascomycota</taxon>
        <taxon>Pezizomycotina</taxon>
        <taxon>Dothideomycetes</taxon>
        <taxon>Pleosporomycetidae</taxon>
        <taxon>Pleosporales</taxon>
        <taxon>Pleosporineae</taxon>
        <taxon>Phaeosphaeriaceae</taxon>
        <taxon>Paraphoma</taxon>
    </lineage>
</organism>
<dbReference type="AlphaFoldDB" id="A0A8K0RAD2"/>
<name>A0A8K0RAD2_9PLEO</name>
<accession>A0A8K0RAD2</accession>
<evidence type="ECO:0000313" key="4">
    <source>
        <dbReference type="Proteomes" id="UP000813461"/>
    </source>
</evidence>
<feature type="region of interest" description="Disordered" evidence="1">
    <location>
        <begin position="83"/>
        <end position="190"/>
    </location>
</feature>
<feature type="compositionally biased region" description="Low complexity" evidence="1">
    <location>
        <begin position="103"/>
        <end position="122"/>
    </location>
</feature>
<reference evidence="3" key="1">
    <citation type="journal article" date="2021" name="Nat. Commun.">
        <title>Genetic determinants of endophytism in the Arabidopsis root mycobiome.</title>
        <authorList>
            <person name="Mesny F."/>
            <person name="Miyauchi S."/>
            <person name="Thiergart T."/>
            <person name="Pickel B."/>
            <person name="Atanasova L."/>
            <person name="Karlsson M."/>
            <person name="Huettel B."/>
            <person name="Barry K.W."/>
            <person name="Haridas S."/>
            <person name="Chen C."/>
            <person name="Bauer D."/>
            <person name="Andreopoulos W."/>
            <person name="Pangilinan J."/>
            <person name="LaButti K."/>
            <person name="Riley R."/>
            <person name="Lipzen A."/>
            <person name="Clum A."/>
            <person name="Drula E."/>
            <person name="Henrissat B."/>
            <person name="Kohler A."/>
            <person name="Grigoriev I.V."/>
            <person name="Martin F.M."/>
            <person name="Hacquard S."/>
        </authorList>
    </citation>
    <scope>NUCLEOTIDE SEQUENCE</scope>
    <source>
        <strain evidence="3">MPI-SDFR-AT-0120</strain>
    </source>
</reference>
<keyword evidence="4" id="KW-1185">Reference proteome</keyword>
<evidence type="ECO:0000256" key="1">
    <source>
        <dbReference type="SAM" id="MobiDB-lite"/>
    </source>
</evidence>
<evidence type="ECO:0000256" key="2">
    <source>
        <dbReference type="SAM" id="SignalP"/>
    </source>
</evidence>
<sequence length="279" mass="28533">MAIFKLTFASLAAAAVAEAAQYGVPIDPGYGAAMAPRDACTQLPELCTGAVMMQGLATTLTYLCPKTTEGPSTVHVTVTQTTTVTAVPGQSSGPEVPPKDAPTSNEPTTTTTIHSTQIMTKTITVSRKKDSSSSAPTPGPTSFTSVPNATTSQPVETKPLPNPDTSTIPTFTSDWLHPVSTTPHPASKNSTSTFIKPSVIIFTGAPGTAVGSHGASAKPTMRGNSTGYAFPTPHQLRDIDPSTSAEPAKGVAGKMSMGVEMVMVLGLVSAVVVHVAGLV</sequence>
<dbReference type="OrthoDB" id="3785310at2759"/>